<dbReference type="Gene3D" id="3.30.70.1290">
    <property type="entry name" value="Transposase IS200-like"/>
    <property type="match status" value="1"/>
</dbReference>
<comment type="caution">
    <text evidence="2">The sequence shown here is derived from an EMBL/GenBank/DDBJ whole genome shotgun (WGS) entry which is preliminary data.</text>
</comment>
<dbReference type="GO" id="GO:0006313">
    <property type="term" value="P:DNA transposition"/>
    <property type="evidence" value="ECO:0007669"/>
    <property type="project" value="InterPro"/>
</dbReference>
<dbReference type="InterPro" id="IPR052715">
    <property type="entry name" value="RAYT_transposase"/>
</dbReference>
<dbReference type="AlphaFoldDB" id="A0A9W4R530"/>
<evidence type="ECO:0000259" key="1">
    <source>
        <dbReference type="SMART" id="SM01321"/>
    </source>
</evidence>
<gene>
    <name evidence="2" type="ORF">PSEHALCIP103_03683</name>
</gene>
<dbReference type="PANTHER" id="PTHR36966">
    <property type="entry name" value="REP-ASSOCIATED TYROSINE TRANSPOSASE"/>
    <property type="match status" value="1"/>
</dbReference>
<dbReference type="Proteomes" id="UP001152447">
    <property type="component" value="Unassembled WGS sequence"/>
</dbReference>
<dbReference type="GO" id="GO:0043565">
    <property type="term" value="F:sequence-specific DNA binding"/>
    <property type="evidence" value="ECO:0007669"/>
    <property type="project" value="TreeGrafter"/>
</dbReference>
<dbReference type="GO" id="GO:0004803">
    <property type="term" value="F:transposase activity"/>
    <property type="evidence" value="ECO:0007669"/>
    <property type="project" value="InterPro"/>
</dbReference>
<reference evidence="2" key="1">
    <citation type="submission" date="2022-07" db="EMBL/GenBank/DDBJ databases">
        <authorList>
            <person name="Criscuolo A."/>
        </authorList>
    </citation>
    <scope>NUCLEOTIDE SEQUENCE</scope>
    <source>
        <strain evidence="2">CIP103197</strain>
    </source>
</reference>
<dbReference type="EMBL" id="CAMAPB010000139">
    <property type="protein sequence ID" value="CAH9066907.1"/>
    <property type="molecule type" value="Genomic_DNA"/>
</dbReference>
<dbReference type="Pfam" id="PF01797">
    <property type="entry name" value="Y1_Tnp"/>
    <property type="match status" value="1"/>
</dbReference>
<proteinExistence type="predicted"/>
<protein>
    <recommendedName>
        <fullName evidence="1">Transposase IS200-like domain-containing protein</fullName>
    </recommendedName>
</protein>
<evidence type="ECO:0000313" key="2">
    <source>
        <dbReference type="EMBL" id="CAH9066907.1"/>
    </source>
</evidence>
<dbReference type="SUPFAM" id="SSF143422">
    <property type="entry name" value="Transposase IS200-like"/>
    <property type="match status" value="1"/>
</dbReference>
<keyword evidence="3" id="KW-1185">Reference proteome</keyword>
<dbReference type="PANTHER" id="PTHR36966:SF1">
    <property type="entry name" value="REP-ASSOCIATED TYROSINE TRANSPOSASE"/>
    <property type="match status" value="1"/>
</dbReference>
<name>A0A9W4R530_PSEHA</name>
<accession>A0A9W4R530</accession>
<dbReference type="NCBIfam" id="NF047646">
    <property type="entry name" value="REP_Tyr_transpos"/>
    <property type="match status" value="1"/>
</dbReference>
<organism evidence="2 3">
    <name type="scientific">Pseudoalteromonas haloplanktis</name>
    <name type="common">Alteromonas haloplanktis</name>
    <dbReference type="NCBI Taxonomy" id="228"/>
    <lineage>
        <taxon>Bacteria</taxon>
        <taxon>Pseudomonadati</taxon>
        <taxon>Pseudomonadota</taxon>
        <taxon>Gammaproteobacteria</taxon>
        <taxon>Alteromonadales</taxon>
        <taxon>Pseudoalteromonadaceae</taxon>
        <taxon>Pseudoalteromonas</taxon>
    </lineage>
</organism>
<dbReference type="SMART" id="SM01321">
    <property type="entry name" value="Y1_Tnp"/>
    <property type="match status" value="1"/>
</dbReference>
<dbReference type="RefSeq" id="WP_262977460.1">
    <property type="nucleotide sequence ID" value="NZ_CAMAPB010000139.1"/>
</dbReference>
<dbReference type="InterPro" id="IPR002686">
    <property type="entry name" value="Transposase_17"/>
</dbReference>
<feature type="domain" description="Transposase IS200-like" evidence="1">
    <location>
        <begin position="14"/>
        <end position="128"/>
    </location>
</feature>
<evidence type="ECO:0000313" key="3">
    <source>
        <dbReference type="Proteomes" id="UP001152447"/>
    </source>
</evidence>
<sequence length="150" mass="17907">MKKSQNLRKGRISIPNHYYCVTLVINNRQKLLSDLSINRKIIYEIKQLEEEGACKSIAFVLMPDHIHWLFQLKVSMHLSALIRLFKGRCTKLARDHHKINKLWQSDYYDHMIRDEKDLINYARYIVANPLRANIVDNVGDYPFWDCIYLK</sequence>
<dbReference type="InterPro" id="IPR036515">
    <property type="entry name" value="Transposase_17_sf"/>
</dbReference>